<feature type="domain" description="Glycoside hydrolase family 31 TIM barrel" evidence="3">
    <location>
        <begin position="39"/>
        <end position="116"/>
    </location>
</feature>
<evidence type="ECO:0000259" key="3">
    <source>
        <dbReference type="Pfam" id="PF01055"/>
    </source>
</evidence>
<proteinExistence type="inferred from homology"/>
<protein>
    <submittedName>
        <fullName evidence="4">Acetylxylan esterase</fullName>
    </submittedName>
</protein>
<dbReference type="GO" id="GO:0005975">
    <property type="term" value="P:carbohydrate metabolic process"/>
    <property type="evidence" value="ECO:0007669"/>
    <property type="project" value="InterPro"/>
</dbReference>
<dbReference type="AlphaFoldDB" id="W0FSY1"/>
<dbReference type="Pfam" id="PF01055">
    <property type="entry name" value="Glyco_hydro_31_2nd"/>
    <property type="match status" value="1"/>
</dbReference>
<dbReference type="InterPro" id="IPR051816">
    <property type="entry name" value="Glycosyl_Hydrolase_31"/>
</dbReference>
<dbReference type="SUPFAM" id="SSF51445">
    <property type="entry name" value="(Trans)glycosidases"/>
    <property type="match status" value="1"/>
</dbReference>
<dbReference type="InterPro" id="IPR000322">
    <property type="entry name" value="Glyco_hydro_31_TIM"/>
</dbReference>
<dbReference type="InterPro" id="IPR017853">
    <property type="entry name" value="GH"/>
</dbReference>
<keyword evidence="2" id="KW-0326">Glycosidase</keyword>
<accession>W0FSY1</accession>
<dbReference type="PANTHER" id="PTHR43863:SF2">
    <property type="entry name" value="MALTASE-GLUCOAMYLASE"/>
    <property type="match status" value="1"/>
</dbReference>
<comment type="similarity">
    <text evidence="1 2">Belongs to the glycosyl hydrolase 31 family.</text>
</comment>
<dbReference type="Gene3D" id="3.20.20.80">
    <property type="entry name" value="Glycosidases"/>
    <property type="match status" value="1"/>
</dbReference>
<keyword evidence="2" id="KW-0378">Hydrolase</keyword>
<name>W0FSY1_9BACT</name>
<evidence type="ECO:0000313" key="4">
    <source>
        <dbReference type="EMBL" id="AHF26047.1"/>
    </source>
</evidence>
<dbReference type="GO" id="GO:0004553">
    <property type="term" value="F:hydrolase activity, hydrolyzing O-glycosyl compounds"/>
    <property type="evidence" value="ECO:0007669"/>
    <property type="project" value="InterPro"/>
</dbReference>
<dbReference type="EMBL" id="KC246864">
    <property type="protein sequence ID" value="AHF26047.1"/>
    <property type="molecule type" value="Genomic_DNA"/>
</dbReference>
<organism evidence="4">
    <name type="scientific">uncultured bacterium Contigcl_1748</name>
    <dbReference type="NCBI Taxonomy" id="1393656"/>
    <lineage>
        <taxon>Bacteria</taxon>
        <taxon>environmental samples</taxon>
    </lineage>
</organism>
<dbReference type="PANTHER" id="PTHR43863">
    <property type="entry name" value="HYDROLASE, PUTATIVE (AFU_ORTHOLOGUE AFUA_1G03140)-RELATED"/>
    <property type="match status" value="1"/>
</dbReference>
<evidence type="ECO:0000256" key="1">
    <source>
        <dbReference type="ARBA" id="ARBA00007806"/>
    </source>
</evidence>
<evidence type="ECO:0000256" key="2">
    <source>
        <dbReference type="RuleBase" id="RU361185"/>
    </source>
</evidence>
<reference evidence="4" key="1">
    <citation type="journal article" date="2013" name="PLoS ONE">
        <title>Metagenomic insights into the carbohydrate-active enzymes carried by the microorganisms adhering to solid digesta in the rumen of cows.</title>
        <authorList>
            <person name="Wang L."/>
            <person name="Hatem A."/>
            <person name="Catalyurek U.V."/>
            <person name="Morrison M."/>
            <person name="Yu Z."/>
        </authorList>
    </citation>
    <scope>NUCLEOTIDE SEQUENCE</scope>
</reference>
<sequence>MKDETVFRSPIAKAVDYTVFVGNADEVIATYRELTGKAPLMPKWALGYIHCRERFHSSEEILQTANRFRKEQLPISVIVQDWQYWGKYGWNSMQFDEQYYPDPKALTDSLHKMDIRLDGERVVENRQKL</sequence>